<keyword evidence="4" id="KW-1185">Reference proteome</keyword>
<evidence type="ECO:0000313" key="4">
    <source>
        <dbReference type="Proteomes" id="UP000029121"/>
    </source>
</evidence>
<dbReference type="InterPro" id="IPR055411">
    <property type="entry name" value="LRR_FXL15/At3g58940/PEG3-like"/>
</dbReference>
<evidence type="ECO:0000259" key="2">
    <source>
        <dbReference type="SMART" id="SM00579"/>
    </source>
</evidence>
<name>R0FCV7_9BRAS</name>
<gene>
    <name evidence="3" type="ORF">CARUB_v10003199mg</name>
</gene>
<dbReference type="InterPro" id="IPR001810">
    <property type="entry name" value="F-box_dom"/>
</dbReference>
<dbReference type="InterPro" id="IPR053781">
    <property type="entry name" value="F-box_AtFBL13-like"/>
</dbReference>
<evidence type="ECO:0008006" key="5">
    <source>
        <dbReference type="Google" id="ProtNLM"/>
    </source>
</evidence>
<dbReference type="Pfam" id="PF00646">
    <property type="entry name" value="F-box"/>
    <property type="match status" value="1"/>
</dbReference>
<dbReference type="Gene3D" id="3.80.10.10">
    <property type="entry name" value="Ribonuclease Inhibitor"/>
    <property type="match status" value="1"/>
</dbReference>
<dbReference type="InterPro" id="IPR050232">
    <property type="entry name" value="FBL13/AtMIF1-like"/>
</dbReference>
<evidence type="ECO:0000313" key="3">
    <source>
        <dbReference type="EMBL" id="EOA19656.1"/>
    </source>
</evidence>
<protein>
    <recommendedName>
        <fullName evidence="5">F-box domain-containing protein</fullName>
    </recommendedName>
</protein>
<proteinExistence type="predicted"/>
<dbReference type="Gene3D" id="1.20.1280.50">
    <property type="match status" value="1"/>
</dbReference>
<organism evidence="3 4">
    <name type="scientific">Capsella rubella</name>
    <dbReference type="NCBI Taxonomy" id="81985"/>
    <lineage>
        <taxon>Eukaryota</taxon>
        <taxon>Viridiplantae</taxon>
        <taxon>Streptophyta</taxon>
        <taxon>Embryophyta</taxon>
        <taxon>Tracheophyta</taxon>
        <taxon>Spermatophyta</taxon>
        <taxon>Magnoliopsida</taxon>
        <taxon>eudicotyledons</taxon>
        <taxon>Gunneridae</taxon>
        <taxon>Pentapetalae</taxon>
        <taxon>rosids</taxon>
        <taxon>malvids</taxon>
        <taxon>Brassicales</taxon>
        <taxon>Brassicaceae</taxon>
        <taxon>Camelineae</taxon>
        <taxon>Capsella</taxon>
    </lineage>
</organism>
<dbReference type="STRING" id="81985.R0FCV7"/>
<dbReference type="InterPro" id="IPR006566">
    <property type="entry name" value="FBD"/>
</dbReference>
<accession>R0FCV7</accession>
<dbReference type="SMART" id="SM00256">
    <property type="entry name" value="FBOX"/>
    <property type="match status" value="1"/>
</dbReference>
<sequence length="463" mass="53123">MNERGVRLRGGRMIGEDRISFFPDHLLCEILSHLPTKVAVRTCVLSKRWKSLWLSVPLLDLGVEEFRAGYSEFARVLHSFLDISRETRIHKLILYLTRNQRDQSYLTQWIHNAVMLKVQHLDINICSASYVGTKLMPLCLYTCETLLSLKLYHVALPDFENVSLPRLKIMHLNDNIYTSDALLENLISSCPVLEDLKVFRYVGIENVVKVLRVRCQSLKSLQIFLHSVWYQASEDDDCKVVIDAPGLSCLNLEDHCSKSFVISSLTSPVKVDIDVSFDVVRSVFRNVSSKRSVVRNFLTRLSGIRDMTMSGTTLKILSYYVVDEPLPQFPNMTHFYAVFYNSDLQKLPNFLESFPNLKSLVLELEEFEKNELLILSSSIPKCLISSLEHVEIQTAISGAEPEMKLVKYFLENSAVLKKFTLRLGCKTMDEESIIFMELLRFMRCSASCVVDVELEGIYPTFQL</sequence>
<dbReference type="PANTHER" id="PTHR31900">
    <property type="entry name" value="F-BOX/RNI SUPERFAMILY PROTEIN-RELATED"/>
    <property type="match status" value="1"/>
</dbReference>
<dbReference type="EMBL" id="KB870810">
    <property type="protein sequence ID" value="EOA19656.1"/>
    <property type="molecule type" value="Genomic_DNA"/>
</dbReference>
<dbReference type="Pfam" id="PF24758">
    <property type="entry name" value="LRR_At5g56370"/>
    <property type="match status" value="1"/>
</dbReference>
<dbReference type="OrthoDB" id="1063078at2759"/>
<reference evidence="4" key="1">
    <citation type="journal article" date="2013" name="Nat. Genet.">
        <title>The Capsella rubella genome and the genomic consequences of rapid mating system evolution.</title>
        <authorList>
            <person name="Slotte T."/>
            <person name="Hazzouri K.M."/>
            <person name="Agren J.A."/>
            <person name="Koenig D."/>
            <person name="Maumus F."/>
            <person name="Guo Y.L."/>
            <person name="Steige K."/>
            <person name="Platts A.E."/>
            <person name="Escobar J.S."/>
            <person name="Newman L.K."/>
            <person name="Wang W."/>
            <person name="Mandakova T."/>
            <person name="Vello E."/>
            <person name="Smith L.M."/>
            <person name="Henz S.R."/>
            <person name="Steffen J."/>
            <person name="Takuno S."/>
            <person name="Brandvain Y."/>
            <person name="Coop G."/>
            <person name="Andolfatto P."/>
            <person name="Hu T.T."/>
            <person name="Blanchette M."/>
            <person name="Clark R.M."/>
            <person name="Quesneville H."/>
            <person name="Nordborg M."/>
            <person name="Gaut B.S."/>
            <person name="Lysak M.A."/>
            <person name="Jenkins J."/>
            <person name="Grimwood J."/>
            <person name="Chapman J."/>
            <person name="Prochnik S."/>
            <person name="Shu S."/>
            <person name="Rokhsar D."/>
            <person name="Schmutz J."/>
            <person name="Weigel D."/>
            <person name="Wright S.I."/>
        </authorList>
    </citation>
    <scope>NUCLEOTIDE SEQUENCE [LARGE SCALE GENOMIC DNA]</scope>
    <source>
        <strain evidence="4">cv. Monte Gargano</strain>
    </source>
</reference>
<dbReference type="InterPro" id="IPR032675">
    <property type="entry name" value="LRR_dom_sf"/>
</dbReference>
<dbReference type="Proteomes" id="UP000029121">
    <property type="component" value="Unassembled WGS sequence"/>
</dbReference>
<dbReference type="Pfam" id="PF08387">
    <property type="entry name" value="FBD"/>
    <property type="match status" value="1"/>
</dbReference>
<dbReference type="PANTHER" id="PTHR31900:SF33">
    <property type="entry name" value="PROTEIN WITH RNI-LIKE_FBD-LIKE DOMAIN"/>
    <property type="match status" value="1"/>
</dbReference>
<evidence type="ECO:0000259" key="1">
    <source>
        <dbReference type="SMART" id="SM00256"/>
    </source>
</evidence>
<dbReference type="AlphaFoldDB" id="R0FCV7"/>
<dbReference type="KEGG" id="crb:17884392"/>
<dbReference type="SUPFAM" id="SSF81383">
    <property type="entry name" value="F-box domain"/>
    <property type="match status" value="1"/>
</dbReference>
<dbReference type="CDD" id="cd22160">
    <property type="entry name" value="F-box_AtFBL13-like"/>
    <property type="match status" value="1"/>
</dbReference>
<feature type="domain" description="F-box" evidence="1">
    <location>
        <begin position="22"/>
        <end position="61"/>
    </location>
</feature>
<dbReference type="SMART" id="SM00579">
    <property type="entry name" value="FBD"/>
    <property type="match status" value="1"/>
</dbReference>
<dbReference type="InterPro" id="IPR036047">
    <property type="entry name" value="F-box-like_dom_sf"/>
</dbReference>
<dbReference type="SUPFAM" id="SSF52047">
    <property type="entry name" value="RNI-like"/>
    <property type="match status" value="1"/>
</dbReference>
<feature type="domain" description="FBD" evidence="2">
    <location>
        <begin position="381"/>
        <end position="453"/>
    </location>
</feature>